<dbReference type="AlphaFoldDB" id="A0A1Y1JPE9"/>
<evidence type="ECO:0000313" key="2">
    <source>
        <dbReference type="Proteomes" id="UP000195521"/>
    </source>
</evidence>
<protein>
    <submittedName>
        <fullName evidence="1">Uncharacterized protein</fullName>
    </submittedName>
</protein>
<comment type="caution">
    <text evidence="1">The sequence shown here is derived from an EMBL/GenBank/DDBJ whole genome shotgun (WGS) entry which is preliminary data.</text>
</comment>
<keyword evidence="2" id="KW-1185">Reference proteome</keyword>
<reference evidence="2" key="1">
    <citation type="submission" date="2017-04" db="EMBL/GenBank/DDBJ databases">
        <title>Plasmodium gonderi genome.</title>
        <authorList>
            <person name="Arisue N."/>
            <person name="Honma H."/>
            <person name="Kawai S."/>
            <person name="Tougan T."/>
            <person name="Tanabe K."/>
            <person name="Horii T."/>
        </authorList>
    </citation>
    <scope>NUCLEOTIDE SEQUENCE [LARGE SCALE GENOMIC DNA]</scope>
    <source>
        <strain evidence="2">ATCC 30045</strain>
    </source>
</reference>
<proteinExistence type="predicted"/>
<dbReference type="EMBL" id="BDQF01000013">
    <property type="protein sequence ID" value="GAW82283.1"/>
    <property type="molecule type" value="Genomic_DNA"/>
</dbReference>
<dbReference type="OrthoDB" id="391033at2759"/>
<name>A0A1Y1JPE9_PLAGO</name>
<gene>
    <name evidence="1" type="ORF">PGO_122810</name>
</gene>
<organism evidence="1 2">
    <name type="scientific">Plasmodium gonderi</name>
    <dbReference type="NCBI Taxonomy" id="77519"/>
    <lineage>
        <taxon>Eukaryota</taxon>
        <taxon>Sar</taxon>
        <taxon>Alveolata</taxon>
        <taxon>Apicomplexa</taxon>
        <taxon>Aconoidasida</taxon>
        <taxon>Haemosporida</taxon>
        <taxon>Plasmodiidae</taxon>
        <taxon>Plasmodium</taxon>
        <taxon>Plasmodium (Plasmodium)</taxon>
    </lineage>
</organism>
<dbReference type="Proteomes" id="UP000195521">
    <property type="component" value="Unassembled WGS sequence"/>
</dbReference>
<accession>A0A1Y1JPE9</accession>
<evidence type="ECO:0000313" key="1">
    <source>
        <dbReference type="EMBL" id="GAW82283.1"/>
    </source>
</evidence>
<dbReference type="RefSeq" id="XP_028544872.1">
    <property type="nucleotide sequence ID" value="XM_028689071.1"/>
</dbReference>
<sequence>MNFDDFVNIVYGKNVFEDENSHYIREHIFPYLLPLLALINNEKEKHKNSDVFYGCEEKEPQLTILYGEKTNRYPPRINIEILGSTKLHEKKQNLSFIFIFFVLHL</sequence>
<dbReference type="GeneID" id="39749020"/>